<reference evidence="2" key="1">
    <citation type="submission" date="2017-06" db="EMBL/GenBank/DDBJ databases">
        <title>Genome analysis of Fimbriiglobus ruber SP5, the first member of the order Planctomycetales with confirmed chitinolytic capability.</title>
        <authorList>
            <person name="Ravin N.V."/>
            <person name="Rakitin A.L."/>
            <person name="Ivanova A.A."/>
            <person name="Beletsky A.V."/>
            <person name="Kulichevskaya I.S."/>
            <person name="Mardanov A.V."/>
            <person name="Dedysh S.N."/>
        </authorList>
    </citation>
    <scope>NUCLEOTIDE SEQUENCE [LARGE SCALE GENOMIC DNA]</scope>
    <source>
        <strain evidence="2">SP5</strain>
    </source>
</reference>
<protein>
    <submittedName>
        <fullName evidence="1">Uncharacterized protein</fullName>
    </submittedName>
</protein>
<name>A0A225DGF2_9BACT</name>
<evidence type="ECO:0000313" key="2">
    <source>
        <dbReference type="Proteomes" id="UP000214646"/>
    </source>
</evidence>
<gene>
    <name evidence="1" type="ORF">FRUB_09999</name>
</gene>
<accession>A0A225DGF2</accession>
<keyword evidence="2" id="KW-1185">Reference proteome</keyword>
<proteinExistence type="predicted"/>
<dbReference type="EMBL" id="NIDE01000019">
    <property type="protein sequence ID" value="OWK35157.1"/>
    <property type="molecule type" value="Genomic_DNA"/>
</dbReference>
<dbReference type="Proteomes" id="UP000214646">
    <property type="component" value="Unassembled WGS sequence"/>
</dbReference>
<sequence length="70" mass="7979">MKGKTMSRRQRITSLAEADTVLESLGWLRGAGSPNREVRVLFEVAAFYRAMVHRQEQGEKKTGWAEKVTK</sequence>
<evidence type="ECO:0000313" key="1">
    <source>
        <dbReference type="EMBL" id="OWK35157.1"/>
    </source>
</evidence>
<comment type="caution">
    <text evidence="1">The sequence shown here is derived from an EMBL/GenBank/DDBJ whole genome shotgun (WGS) entry which is preliminary data.</text>
</comment>
<dbReference type="AlphaFoldDB" id="A0A225DGF2"/>
<organism evidence="1 2">
    <name type="scientific">Fimbriiglobus ruber</name>
    <dbReference type="NCBI Taxonomy" id="1908690"/>
    <lineage>
        <taxon>Bacteria</taxon>
        <taxon>Pseudomonadati</taxon>
        <taxon>Planctomycetota</taxon>
        <taxon>Planctomycetia</taxon>
        <taxon>Gemmatales</taxon>
        <taxon>Gemmataceae</taxon>
        <taxon>Fimbriiglobus</taxon>
    </lineage>
</organism>